<dbReference type="PROSITE" id="PS50112">
    <property type="entry name" value="PAS"/>
    <property type="match status" value="1"/>
</dbReference>
<name>A0ABS5FZF0_9BRAD</name>
<dbReference type="Proteomes" id="UP001314635">
    <property type="component" value="Unassembled WGS sequence"/>
</dbReference>
<dbReference type="SUPFAM" id="SSF55785">
    <property type="entry name" value="PYP-like sensor domain (PAS domain)"/>
    <property type="match status" value="2"/>
</dbReference>
<organism evidence="4 5">
    <name type="scientific">Bradyrhizobium denitrificans</name>
    <dbReference type="NCBI Taxonomy" id="2734912"/>
    <lineage>
        <taxon>Bacteria</taxon>
        <taxon>Pseudomonadati</taxon>
        <taxon>Pseudomonadota</taxon>
        <taxon>Alphaproteobacteria</taxon>
        <taxon>Hyphomicrobiales</taxon>
        <taxon>Nitrobacteraceae</taxon>
        <taxon>Bradyrhizobium</taxon>
    </lineage>
</organism>
<keyword evidence="5" id="KW-1185">Reference proteome</keyword>
<dbReference type="InterPro" id="IPR035965">
    <property type="entry name" value="PAS-like_dom_sf"/>
</dbReference>
<dbReference type="InterPro" id="IPR013767">
    <property type="entry name" value="PAS_fold"/>
</dbReference>
<dbReference type="PROSITE" id="PS50885">
    <property type="entry name" value="HAMP"/>
    <property type="match status" value="1"/>
</dbReference>
<feature type="transmembrane region" description="Helical" evidence="1">
    <location>
        <begin position="21"/>
        <end position="43"/>
    </location>
</feature>
<dbReference type="Pfam" id="PF00672">
    <property type="entry name" value="HAMP"/>
    <property type="match status" value="1"/>
</dbReference>
<dbReference type="PANTHER" id="PTHR44757:SF2">
    <property type="entry name" value="BIOFILM ARCHITECTURE MAINTENANCE PROTEIN MBAA"/>
    <property type="match status" value="1"/>
</dbReference>
<dbReference type="PANTHER" id="PTHR44757">
    <property type="entry name" value="DIGUANYLATE CYCLASE DGCP"/>
    <property type="match status" value="1"/>
</dbReference>
<evidence type="ECO:0000313" key="5">
    <source>
        <dbReference type="Proteomes" id="UP001314635"/>
    </source>
</evidence>
<dbReference type="SMART" id="SM00091">
    <property type="entry name" value="PAS"/>
    <property type="match status" value="2"/>
</dbReference>
<gene>
    <name evidence="4" type="ORF">JQ619_01475</name>
</gene>
<evidence type="ECO:0000256" key="1">
    <source>
        <dbReference type="SAM" id="Phobius"/>
    </source>
</evidence>
<dbReference type="InterPro" id="IPR000014">
    <property type="entry name" value="PAS"/>
</dbReference>
<keyword evidence="1" id="KW-0812">Transmembrane</keyword>
<dbReference type="EMBL" id="JAFCLK010000001">
    <property type="protein sequence ID" value="MBR1134429.1"/>
    <property type="molecule type" value="Genomic_DNA"/>
</dbReference>
<comment type="caution">
    <text evidence="4">The sequence shown here is derived from an EMBL/GenBank/DDBJ whole genome shotgun (WGS) entry which is preliminary data.</text>
</comment>
<dbReference type="SMART" id="SM00304">
    <property type="entry name" value="HAMP"/>
    <property type="match status" value="1"/>
</dbReference>
<keyword evidence="1" id="KW-0472">Membrane</keyword>
<protein>
    <submittedName>
        <fullName evidence="4">PAS-domain containing protein</fullName>
    </submittedName>
</protein>
<dbReference type="CDD" id="cd06225">
    <property type="entry name" value="HAMP"/>
    <property type="match status" value="1"/>
</dbReference>
<sequence length="550" mass="61460">MQAVLRRFTNSLPSFDLNDKISAAAAGFAVLVMLSTLGALSALREQRLFYDRLEALAAASRNIERANATIYAVVMESRGIYMSADRNVARRYADSLLAKLRQLTKIVEEWEALLPADDAATFAPFRQRIDQFVAFRTEMARRTISVGSSAARELGDNDENRAVRTALNEDLETLSQLYADRIRELGEAADARGMVAFYLGGLGLLIIVLIAAAALALRWGVLMPLLDIARVTDRIAAGRIKLKIPHARRHDEIGHVAHAVETYQDNVFRLQELEEHEIEIERQHAVILRQHERLEQGALSSQQRLDAAVANMAQGLIMLDSFCYVLMVNDQYRALYGLPASIARPGTHMRDILAHRARQGLLREKPADFLASLRERIREGKPAISEFELGDGRIIRVCERPMDGGGWIATHEDFTTQRRNERILARAEYFLAALLENIPQAVVAKDAQSLRYVFVNHAAEKLFGLPRAQIIGRAARELFPEPTGELLESFDRAHLDEVGDETPKAHSIDTPGNGKRDVVVRRLPVTVGEGQPKYLLSIVEDHTQDQRAAA</sequence>
<keyword evidence="1" id="KW-1133">Transmembrane helix</keyword>
<reference evidence="5" key="1">
    <citation type="journal article" date="2021" name="ISME J.">
        <title>Evolutionary origin and ecological implication of a unique nif island in free-living Bradyrhizobium lineages.</title>
        <authorList>
            <person name="Tao J."/>
        </authorList>
    </citation>
    <scope>NUCLEOTIDE SEQUENCE [LARGE SCALE GENOMIC DNA]</scope>
    <source>
        <strain evidence="5">SZCCT0094</strain>
    </source>
</reference>
<dbReference type="Gene3D" id="6.10.340.10">
    <property type="match status" value="1"/>
</dbReference>
<dbReference type="SUPFAM" id="SSF158472">
    <property type="entry name" value="HAMP domain-like"/>
    <property type="match status" value="1"/>
</dbReference>
<dbReference type="CDD" id="cd00130">
    <property type="entry name" value="PAS"/>
    <property type="match status" value="1"/>
</dbReference>
<dbReference type="Gene3D" id="3.30.450.20">
    <property type="entry name" value="PAS domain"/>
    <property type="match status" value="2"/>
</dbReference>
<dbReference type="NCBIfam" id="TIGR00229">
    <property type="entry name" value="sensory_box"/>
    <property type="match status" value="1"/>
</dbReference>
<proteinExistence type="predicted"/>
<feature type="transmembrane region" description="Helical" evidence="1">
    <location>
        <begin position="195"/>
        <end position="221"/>
    </location>
</feature>
<feature type="domain" description="PAS" evidence="2">
    <location>
        <begin position="427"/>
        <end position="497"/>
    </location>
</feature>
<evidence type="ECO:0000259" key="2">
    <source>
        <dbReference type="PROSITE" id="PS50112"/>
    </source>
</evidence>
<dbReference type="Pfam" id="PF12860">
    <property type="entry name" value="PAS_7"/>
    <property type="match status" value="1"/>
</dbReference>
<dbReference type="RefSeq" id="WP_012047221.1">
    <property type="nucleotide sequence ID" value="NZ_JABFDP010000004.1"/>
</dbReference>
<evidence type="ECO:0000313" key="4">
    <source>
        <dbReference type="EMBL" id="MBR1134429.1"/>
    </source>
</evidence>
<dbReference type="InterPro" id="IPR052155">
    <property type="entry name" value="Biofilm_reg_signaling"/>
</dbReference>
<dbReference type="InterPro" id="IPR003660">
    <property type="entry name" value="HAMP_dom"/>
</dbReference>
<dbReference type="Pfam" id="PF00989">
    <property type="entry name" value="PAS"/>
    <property type="match status" value="1"/>
</dbReference>
<evidence type="ECO:0000259" key="3">
    <source>
        <dbReference type="PROSITE" id="PS50885"/>
    </source>
</evidence>
<accession>A0ABS5FZF0</accession>
<feature type="domain" description="HAMP" evidence="3">
    <location>
        <begin position="219"/>
        <end position="272"/>
    </location>
</feature>